<dbReference type="AlphaFoldDB" id="A0AAN9YIB2"/>
<accession>A0AAN9YIB2</accession>
<keyword evidence="14" id="KW-1185">Reference proteome</keyword>
<feature type="domain" description="Cation/H+ exchanger transmembrane" evidence="12">
    <location>
        <begin position="52"/>
        <end position="326"/>
    </location>
</feature>
<feature type="transmembrane region" description="Helical" evidence="11">
    <location>
        <begin position="642"/>
        <end position="665"/>
    </location>
</feature>
<dbReference type="PANTHER" id="PTHR43562:SF3">
    <property type="entry name" value="SODIUM ION_PROTON EXCHANGER (EUROFUNG)"/>
    <property type="match status" value="1"/>
</dbReference>
<feature type="compositionally biased region" description="Basic and acidic residues" evidence="10">
    <location>
        <begin position="387"/>
        <end position="396"/>
    </location>
</feature>
<keyword evidence="3" id="KW-0050">Antiport</keyword>
<evidence type="ECO:0000256" key="3">
    <source>
        <dbReference type="ARBA" id="ARBA00022449"/>
    </source>
</evidence>
<feature type="transmembrane region" description="Helical" evidence="11">
    <location>
        <begin position="90"/>
        <end position="108"/>
    </location>
</feature>
<reference evidence="13 14" key="1">
    <citation type="submission" date="2024-02" db="EMBL/GenBank/DDBJ databases">
        <title>De novo assembly and annotation of 12 fungi associated with fruit tree decline syndrome in Ontario, Canada.</title>
        <authorList>
            <person name="Sulman M."/>
            <person name="Ellouze W."/>
            <person name="Ilyukhin E."/>
        </authorList>
    </citation>
    <scope>NUCLEOTIDE SEQUENCE [LARGE SCALE GENOMIC DNA]</scope>
    <source>
        <strain evidence="13 14">M11/M66-122</strain>
    </source>
</reference>
<feature type="transmembrane region" description="Helical" evidence="11">
    <location>
        <begin position="291"/>
        <end position="321"/>
    </location>
</feature>
<dbReference type="GO" id="GO:0016020">
    <property type="term" value="C:membrane"/>
    <property type="evidence" value="ECO:0007669"/>
    <property type="project" value="UniProtKB-SubCell"/>
</dbReference>
<name>A0AAN9YIB2_9PEZI</name>
<keyword evidence="9" id="KW-0739">Sodium transport</keyword>
<dbReference type="InterPro" id="IPR038770">
    <property type="entry name" value="Na+/solute_symporter_sf"/>
</dbReference>
<comment type="subcellular location">
    <subcellularLocation>
        <location evidence="1">Membrane</location>
        <topology evidence="1">Multi-pass membrane protein</topology>
    </subcellularLocation>
</comment>
<evidence type="ECO:0000256" key="6">
    <source>
        <dbReference type="ARBA" id="ARBA00023053"/>
    </source>
</evidence>
<evidence type="ECO:0000259" key="12">
    <source>
        <dbReference type="Pfam" id="PF00999"/>
    </source>
</evidence>
<dbReference type="GO" id="GO:0006814">
    <property type="term" value="P:sodium ion transport"/>
    <property type="evidence" value="ECO:0007669"/>
    <property type="project" value="UniProtKB-KW"/>
</dbReference>
<feature type="compositionally biased region" description="Pro residues" evidence="10">
    <location>
        <begin position="571"/>
        <end position="583"/>
    </location>
</feature>
<feature type="transmembrane region" description="Helical" evidence="11">
    <location>
        <begin position="223"/>
        <end position="245"/>
    </location>
</feature>
<keyword evidence="5 11" id="KW-1133">Transmembrane helix</keyword>
<dbReference type="GO" id="GO:0015297">
    <property type="term" value="F:antiporter activity"/>
    <property type="evidence" value="ECO:0007669"/>
    <property type="project" value="UniProtKB-KW"/>
</dbReference>
<organism evidence="13 14">
    <name type="scientific">Diatrype stigma</name>
    <dbReference type="NCBI Taxonomy" id="117547"/>
    <lineage>
        <taxon>Eukaryota</taxon>
        <taxon>Fungi</taxon>
        <taxon>Dikarya</taxon>
        <taxon>Ascomycota</taxon>
        <taxon>Pezizomycotina</taxon>
        <taxon>Sordariomycetes</taxon>
        <taxon>Xylariomycetidae</taxon>
        <taxon>Xylariales</taxon>
        <taxon>Diatrypaceae</taxon>
        <taxon>Diatrype</taxon>
    </lineage>
</organism>
<comment type="caution">
    <text evidence="13">The sequence shown here is derived from an EMBL/GenBank/DDBJ whole genome shotgun (WGS) entry which is preliminary data.</text>
</comment>
<dbReference type="InterPro" id="IPR006153">
    <property type="entry name" value="Cation/H_exchanger_TM"/>
</dbReference>
<evidence type="ECO:0000256" key="8">
    <source>
        <dbReference type="ARBA" id="ARBA00023136"/>
    </source>
</evidence>
<sequence>MDAPEPFEILILGMATSLPYQEPSITEILTLSSFLLALNVVNAVLDRTLYCGLVGQVLLGVAWGTPGGKWLSSSGSDPSPSSSGLDLERAVVQLGYLGLVLLVFEGGLSTSVRSMRANLLLSVCVALTGIAAPIALSFAALPPMLGGATSTSPAQSFAAGAALCSTSLGTTFAVLGASGLVPTRLGCVLTTAAMMDDVVGLVMVQVVASLGSSSAAFSAADTVLRPVLVSATFAVVPFLACRYVVRPSVAWLARLRVENETVATMLSSLRQGSSSMNGTRRIQGAFVVHTGLLLALVAGASFAGASVLLAAYVAGVVIAWWDAEEESAVVQRIPANDPAVSDSRHAGNVPAVGEVVEPGADGEATATTSTAETHIATTTNTTNNSTTHRDRDRQQELRAGSHCALEPASTVAPRQARGDEEARTTGLVVYEHYYSQAVKHILKPFFFASIGFSIPVSQMFERSILWRGIVYAVLMMIGKLFCGIWLVRFPLSPLVGAAAGKKGVVSSFISSQYHALLSVVRRGGGAAGTQQQQQQENRPENNNKINGRRQQDTEGDAPVPLGSRNQASQTQPPPPPPQSPPAKPLSLYPAGIISFAMVARGEIGFLISAVAESNGVFQNTSEKGEGRSGAGSGSGSGPASELFLIVTWAIVLCTIIGPVCVGLLVRRVKRLENTSSASSGAGGSFPRRDVLGVWGVS</sequence>
<feature type="region of interest" description="Disordered" evidence="10">
    <location>
        <begin position="526"/>
        <end position="584"/>
    </location>
</feature>
<keyword evidence="4 11" id="KW-0812">Transmembrane</keyword>
<keyword evidence="2" id="KW-0813">Transport</keyword>
<feature type="transmembrane region" description="Helical" evidence="11">
    <location>
        <begin position="120"/>
        <end position="145"/>
    </location>
</feature>
<evidence type="ECO:0000256" key="5">
    <source>
        <dbReference type="ARBA" id="ARBA00022989"/>
    </source>
</evidence>
<keyword evidence="6" id="KW-0915">Sodium</keyword>
<feature type="compositionally biased region" description="Low complexity" evidence="10">
    <location>
        <begin position="374"/>
        <end position="386"/>
    </location>
</feature>
<dbReference type="Pfam" id="PF00999">
    <property type="entry name" value="Na_H_Exchanger"/>
    <property type="match status" value="1"/>
</dbReference>
<evidence type="ECO:0000313" key="14">
    <source>
        <dbReference type="Proteomes" id="UP001320420"/>
    </source>
</evidence>
<feature type="transmembrane region" description="Helical" evidence="11">
    <location>
        <begin position="157"/>
        <end position="177"/>
    </location>
</feature>
<keyword evidence="7" id="KW-0406">Ion transport</keyword>
<dbReference type="Proteomes" id="UP001320420">
    <property type="component" value="Unassembled WGS sequence"/>
</dbReference>
<feature type="transmembrane region" description="Helical" evidence="11">
    <location>
        <begin position="24"/>
        <end position="41"/>
    </location>
</feature>
<evidence type="ECO:0000256" key="7">
    <source>
        <dbReference type="ARBA" id="ARBA00023065"/>
    </source>
</evidence>
<dbReference type="GO" id="GO:1902600">
    <property type="term" value="P:proton transmembrane transport"/>
    <property type="evidence" value="ECO:0007669"/>
    <property type="project" value="InterPro"/>
</dbReference>
<evidence type="ECO:0000256" key="10">
    <source>
        <dbReference type="SAM" id="MobiDB-lite"/>
    </source>
</evidence>
<dbReference type="PANTHER" id="PTHR43562">
    <property type="entry name" value="NAPA-TYPE SODIUM/HYDROGEN ANTIPORTER"/>
    <property type="match status" value="1"/>
</dbReference>
<evidence type="ECO:0000256" key="11">
    <source>
        <dbReference type="SAM" id="Phobius"/>
    </source>
</evidence>
<keyword evidence="8 11" id="KW-0472">Membrane</keyword>
<protein>
    <recommendedName>
        <fullName evidence="12">Cation/H+ exchanger transmembrane domain-containing protein</fullName>
    </recommendedName>
</protein>
<evidence type="ECO:0000256" key="1">
    <source>
        <dbReference type="ARBA" id="ARBA00004141"/>
    </source>
</evidence>
<evidence type="ECO:0000256" key="2">
    <source>
        <dbReference type="ARBA" id="ARBA00022448"/>
    </source>
</evidence>
<feature type="transmembrane region" description="Helical" evidence="11">
    <location>
        <begin position="48"/>
        <end position="70"/>
    </location>
</feature>
<dbReference type="EMBL" id="JAKJXP020000127">
    <property type="protein sequence ID" value="KAK7743989.1"/>
    <property type="molecule type" value="Genomic_DNA"/>
</dbReference>
<evidence type="ECO:0000313" key="13">
    <source>
        <dbReference type="EMBL" id="KAK7743989.1"/>
    </source>
</evidence>
<proteinExistence type="predicted"/>
<evidence type="ECO:0000256" key="4">
    <source>
        <dbReference type="ARBA" id="ARBA00022692"/>
    </source>
</evidence>
<gene>
    <name evidence="13" type="ORF">SLS62_010404</name>
</gene>
<feature type="region of interest" description="Disordered" evidence="10">
    <location>
        <begin position="374"/>
        <end position="399"/>
    </location>
</feature>
<dbReference type="Gene3D" id="1.20.1530.20">
    <property type="match status" value="2"/>
</dbReference>
<evidence type="ECO:0000256" key="9">
    <source>
        <dbReference type="ARBA" id="ARBA00023201"/>
    </source>
</evidence>